<dbReference type="WBParaSite" id="maker-unitig_40541-snap-gene-0.2-mRNA-1">
    <property type="protein sequence ID" value="maker-unitig_40541-snap-gene-0.2-mRNA-1"/>
    <property type="gene ID" value="maker-unitig_40541-snap-gene-0.2"/>
</dbReference>
<feature type="compositionally biased region" description="Polar residues" evidence="1">
    <location>
        <begin position="17"/>
        <end position="33"/>
    </location>
</feature>
<organism evidence="2 3">
    <name type="scientific">Macrostomum lignano</name>
    <dbReference type="NCBI Taxonomy" id="282301"/>
    <lineage>
        <taxon>Eukaryota</taxon>
        <taxon>Metazoa</taxon>
        <taxon>Spiralia</taxon>
        <taxon>Lophotrochozoa</taxon>
        <taxon>Platyhelminthes</taxon>
        <taxon>Rhabditophora</taxon>
        <taxon>Macrostomorpha</taxon>
        <taxon>Macrostomida</taxon>
        <taxon>Macrostomidae</taxon>
        <taxon>Macrostomum</taxon>
    </lineage>
</organism>
<evidence type="ECO:0000256" key="1">
    <source>
        <dbReference type="SAM" id="MobiDB-lite"/>
    </source>
</evidence>
<accession>A0A1I8FM26</accession>
<evidence type="ECO:0000313" key="3">
    <source>
        <dbReference type="WBParaSite" id="maker-unitig_40541-snap-gene-0.2-mRNA-1"/>
    </source>
</evidence>
<protein>
    <submittedName>
        <fullName evidence="3">T200B protein</fullName>
    </submittedName>
</protein>
<evidence type="ECO:0000313" key="2">
    <source>
        <dbReference type="Proteomes" id="UP000095280"/>
    </source>
</evidence>
<sequence length="222" mass="23261">ADPADYQLDADALPPRSISSSCRSTRLAASTPGTDPPTVFGTVAASRLLRHVGRSLGSTLGRGGLLLLIAGSGLLTAAALHHFCKEPARRQLLDRLCTHWLLHQVVLAGLRGSCCPAGIAHSRRLERGASGAANRHGAAAGPFPALRTGGRSTEPAAHGVPETRPHAYEFGQGVDIANTADPRQARLQIEASPRCRRGASRRAGIRSLTLSMGLGLLEEPLI</sequence>
<dbReference type="Proteomes" id="UP000095280">
    <property type="component" value="Unplaced"/>
</dbReference>
<reference evidence="3" key="1">
    <citation type="submission" date="2016-11" db="UniProtKB">
        <authorList>
            <consortium name="WormBaseParasite"/>
        </authorList>
    </citation>
    <scope>IDENTIFICATION</scope>
</reference>
<name>A0A1I8FM26_9PLAT</name>
<feature type="compositionally biased region" description="Low complexity" evidence="1">
    <location>
        <begin position="130"/>
        <end position="141"/>
    </location>
</feature>
<dbReference type="AlphaFoldDB" id="A0A1I8FM26"/>
<proteinExistence type="predicted"/>
<feature type="region of interest" description="Disordered" evidence="1">
    <location>
        <begin position="130"/>
        <end position="162"/>
    </location>
</feature>
<feature type="region of interest" description="Disordered" evidence="1">
    <location>
        <begin position="11"/>
        <end position="33"/>
    </location>
</feature>
<keyword evidence="2" id="KW-1185">Reference proteome</keyword>